<evidence type="ECO:0000313" key="3">
    <source>
        <dbReference type="Proteomes" id="UP001272987"/>
    </source>
</evidence>
<accession>A0ABU4MFC8</accession>
<feature type="region of interest" description="Disordered" evidence="1">
    <location>
        <begin position="41"/>
        <end position="60"/>
    </location>
</feature>
<reference evidence="2 3" key="1">
    <citation type="journal article" date="2023" name="Microb. Genom.">
        <title>Mesoterricola silvestris gen. nov., sp. nov., Mesoterricola sediminis sp. nov., Geothrix oryzae sp. nov., Geothrix edaphica sp. nov., Geothrix rubra sp. nov., and Geothrix limicola sp. nov., six novel members of Acidobacteriota isolated from soils.</title>
        <authorList>
            <person name="Weisberg A.J."/>
            <person name="Pearce E."/>
            <person name="Kramer C.G."/>
            <person name="Chang J.H."/>
            <person name="Clarke C.R."/>
        </authorList>
    </citation>
    <scope>NUCLEOTIDE SEQUENCE [LARGE SCALE GENOMIC DNA]</scope>
    <source>
        <strain evidence="2 3">NB05-1H</strain>
    </source>
</reference>
<dbReference type="Proteomes" id="UP001272987">
    <property type="component" value="Unassembled WGS sequence"/>
</dbReference>
<comment type="caution">
    <text evidence="2">The sequence shown here is derived from an EMBL/GenBank/DDBJ whole genome shotgun (WGS) entry which is preliminary data.</text>
</comment>
<protein>
    <submittedName>
        <fullName evidence="2">Uncharacterized protein</fullName>
    </submittedName>
</protein>
<dbReference type="EMBL" id="JARAWP010000061">
    <property type="protein sequence ID" value="MDX3025942.1"/>
    <property type="molecule type" value="Genomic_DNA"/>
</dbReference>
<keyword evidence="3" id="KW-1185">Reference proteome</keyword>
<proteinExistence type="predicted"/>
<organism evidence="2 3">
    <name type="scientific">Streptomyces acidiscabies</name>
    <dbReference type="NCBI Taxonomy" id="42234"/>
    <lineage>
        <taxon>Bacteria</taxon>
        <taxon>Bacillati</taxon>
        <taxon>Actinomycetota</taxon>
        <taxon>Actinomycetes</taxon>
        <taxon>Kitasatosporales</taxon>
        <taxon>Streptomycetaceae</taxon>
        <taxon>Streptomyces</taxon>
    </lineage>
</organism>
<evidence type="ECO:0000256" key="1">
    <source>
        <dbReference type="SAM" id="MobiDB-lite"/>
    </source>
</evidence>
<dbReference type="RefSeq" id="WP_319167756.1">
    <property type="nucleotide sequence ID" value="NZ_JARAWP010000061.1"/>
</dbReference>
<gene>
    <name evidence="2" type="ORF">PV666_50035</name>
</gene>
<feature type="compositionally biased region" description="Basic and acidic residues" evidence="1">
    <location>
        <begin position="51"/>
        <end position="60"/>
    </location>
</feature>
<name>A0ABU4MFC8_9ACTN</name>
<evidence type="ECO:0000313" key="2">
    <source>
        <dbReference type="EMBL" id="MDX3025942.1"/>
    </source>
</evidence>
<sequence length="60" mass="7129">MCRQSRRIRDHQRGLLLHNWRVYVNFFDASQDELVWRIRPGGSSSNATSFPDERFVCTES</sequence>